<feature type="transmembrane region" description="Helical" evidence="1">
    <location>
        <begin position="37"/>
        <end position="55"/>
    </location>
</feature>
<organism evidence="2 3">
    <name type="scientific">candidate division TA06 bacterium DG_78</name>
    <dbReference type="NCBI Taxonomy" id="1703772"/>
    <lineage>
        <taxon>Bacteria</taxon>
        <taxon>Bacteria division TA06</taxon>
    </lineage>
</organism>
<keyword evidence="1" id="KW-1133">Transmembrane helix</keyword>
<gene>
    <name evidence="2" type="ORF">AMJ52_07225</name>
</gene>
<evidence type="ECO:0000313" key="2">
    <source>
        <dbReference type="EMBL" id="KPJ72156.1"/>
    </source>
</evidence>
<proteinExistence type="predicted"/>
<evidence type="ECO:0000313" key="3">
    <source>
        <dbReference type="Proteomes" id="UP000051012"/>
    </source>
</evidence>
<evidence type="ECO:0000256" key="1">
    <source>
        <dbReference type="SAM" id="Phobius"/>
    </source>
</evidence>
<accession>A0A0S7YDK1</accession>
<dbReference type="GO" id="GO:0015385">
    <property type="term" value="F:sodium:proton antiporter activity"/>
    <property type="evidence" value="ECO:0007669"/>
    <property type="project" value="TreeGrafter"/>
</dbReference>
<keyword evidence="1" id="KW-0812">Transmembrane</keyword>
<reference evidence="2 3" key="1">
    <citation type="journal article" date="2015" name="Microbiome">
        <title>Genomic resolution of linkages in carbon, nitrogen, and sulfur cycling among widespread estuary sediment bacteria.</title>
        <authorList>
            <person name="Baker B.J."/>
            <person name="Lazar C.S."/>
            <person name="Teske A.P."/>
            <person name="Dick G.J."/>
        </authorList>
    </citation>
    <scope>NUCLEOTIDE SEQUENCE [LARGE SCALE GENOMIC DNA]</scope>
    <source>
        <strain evidence="2">DG_78</strain>
    </source>
</reference>
<dbReference type="PANTHER" id="PTHR34703:SF1">
    <property type="entry name" value="ANTIPORTER SUBUNIT MNHG2-RELATED"/>
    <property type="match status" value="1"/>
</dbReference>
<dbReference type="PANTHER" id="PTHR34703">
    <property type="entry name" value="ANTIPORTER SUBUNIT MNHG2-RELATED"/>
    <property type="match status" value="1"/>
</dbReference>
<dbReference type="NCBIfam" id="TIGR01300">
    <property type="entry name" value="CPA3_mnhG_phaG"/>
    <property type="match status" value="1"/>
</dbReference>
<dbReference type="AlphaFoldDB" id="A0A0S7YDK1"/>
<dbReference type="InterPro" id="IPR005133">
    <property type="entry name" value="PhaG_MnhG_YufB"/>
</dbReference>
<dbReference type="Proteomes" id="UP000051012">
    <property type="component" value="Unassembled WGS sequence"/>
</dbReference>
<sequence>MISPIGWIIIWIGVFFDILGAVGLVRFPDVYNRLQASTKCVTLGTFGIMIGIFLLKGFSPMGIKALICGGFLLLTSPVAAHALMKGSLHFGTKMWKGSVVDKYGEDKLGGEQIEKPKEEK</sequence>
<feature type="transmembrane region" description="Helical" evidence="1">
    <location>
        <begin position="6"/>
        <end position="25"/>
    </location>
</feature>
<dbReference type="Pfam" id="PF03334">
    <property type="entry name" value="PhaG_MnhG_YufB"/>
    <property type="match status" value="1"/>
</dbReference>
<keyword evidence="1" id="KW-0472">Membrane</keyword>
<dbReference type="EMBL" id="LJNI01000094">
    <property type="protein sequence ID" value="KPJ72156.1"/>
    <property type="molecule type" value="Genomic_DNA"/>
</dbReference>
<comment type="caution">
    <text evidence="2">The sequence shown here is derived from an EMBL/GenBank/DDBJ whole genome shotgun (WGS) entry which is preliminary data.</text>
</comment>
<dbReference type="NCBIfam" id="NF009314">
    <property type="entry name" value="PRK12674.1-2"/>
    <property type="match status" value="1"/>
</dbReference>
<protein>
    <submittedName>
        <fullName evidence="2">Cation:proton antiporter</fullName>
    </submittedName>
</protein>
<name>A0A0S7YDK1_UNCT6</name>